<dbReference type="EMBL" id="BAAAGS010000005">
    <property type="protein sequence ID" value="GAA0513517.1"/>
    <property type="molecule type" value="Genomic_DNA"/>
</dbReference>
<organism evidence="1 2">
    <name type="scientific">Saccharopolyspora erythraea</name>
    <name type="common">Streptomyces erythraeus</name>
    <dbReference type="NCBI Taxonomy" id="1836"/>
    <lineage>
        <taxon>Bacteria</taxon>
        <taxon>Bacillati</taxon>
        <taxon>Actinomycetota</taxon>
        <taxon>Actinomycetes</taxon>
        <taxon>Pseudonocardiales</taxon>
        <taxon>Pseudonocardiaceae</taxon>
        <taxon>Saccharopolyspora</taxon>
    </lineage>
</organism>
<accession>A0ABP3M8J9</accession>
<proteinExistence type="predicted"/>
<evidence type="ECO:0000313" key="2">
    <source>
        <dbReference type="Proteomes" id="UP001500729"/>
    </source>
</evidence>
<gene>
    <name evidence="1" type="ORF">GCM10009533_10480</name>
</gene>
<comment type="caution">
    <text evidence="1">The sequence shown here is derived from an EMBL/GenBank/DDBJ whole genome shotgun (WGS) entry which is preliminary data.</text>
</comment>
<sequence length="115" mass="11565">MDIEIEQNDSHNLVSVHDVLSGNEVANVAAAGNTVGDVEEFEPSAASVPGDLSGLGLEPGEIAADLAEHLPTDDLTGALPVEDVAGTLPAPADLPVVGDVADQVAGHADLPLDLL</sequence>
<keyword evidence="2" id="KW-1185">Reference proteome</keyword>
<name>A0ABP3M8J9_SACER</name>
<dbReference type="RefSeq" id="WP_009949089.1">
    <property type="nucleotide sequence ID" value="NZ_BAAAGS010000005.1"/>
</dbReference>
<evidence type="ECO:0000313" key="1">
    <source>
        <dbReference type="EMBL" id="GAA0513517.1"/>
    </source>
</evidence>
<protein>
    <submittedName>
        <fullName evidence="1">Uncharacterized protein</fullName>
    </submittedName>
</protein>
<reference evidence="2" key="1">
    <citation type="journal article" date="2019" name="Int. J. Syst. Evol. Microbiol.">
        <title>The Global Catalogue of Microorganisms (GCM) 10K type strain sequencing project: providing services to taxonomists for standard genome sequencing and annotation.</title>
        <authorList>
            <consortium name="The Broad Institute Genomics Platform"/>
            <consortium name="The Broad Institute Genome Sequencing Center for Infectious Disease"/>
            <person name="Wu L."/>
            <person name="Ma J."/>
        </authorList>
    </citation>
    <scope>NUCLEOTIDE SEQUENCE [LARGE SCALE GENOMIC DNA]</scope>
    <source>
        <strain evidence="2">JCM 10303</strain>
    </source>
</reference>
<dbReference type="Proteomes" id="UP001500729">
    <property type="component" value="Unassembled WGS sequence"/>
</dbReference>